<dbReference type="GO" id="GO:0015677">
    <property type="term" value="P:copper ion import"/>
    <property type="evidence" value="ECO:0007669"/>
    <property type="project" value="TreeGrafter"/>
</dbReference>
<evidence type="ECO:0000256" key="14">
    <source>
        <dbReference type="ARBA" id="ARBA00023180"/>
    </source>
</evidence>
<keyword evidence="13 16" id="KW-0472">Membrane</keyword>
<keyword evidence="14" id="KW-0325">Glycoprotein</keyword>
<evidence type="ECO:0000256" key="12">
    <source>
        <dbReference type="ARBA" id="ARBA00023065"/>
    </source>
</evidence>
<dbReference type="STRING" id="294747.C5MAG7"/>
<dbReference type="RefSeq" id="XP_002548762.1">
    <property type="nucleotide sequence ID" value="XM_002548716.1"/>
</dbReference>
<evidence type="ECO:0000256" key="16">
    <source>
        <dbReference type="SAM" id="Phobius"/>
    </source>
</evidence>
<feature type="transmembrane region" description="Helical" evidence="16">
    <location>
        <begin position="376"/>
        <end position="393"/>
    </location>
</feature>
<dbReference type="InterPro" id="IPR017927">
    <property type="entry name" value="FAD-bd_FR_type"/>
</dbReference>
<dbReference type="SUPFAM" id="SSF63380">
    <property type="entry name" value="Riboflavin synthase domain-like"/>
    <property type="match status" value="1"/>
</dbReference>
<dbReference type="KEGG" id="ctp:CTRG_03059"/>
<dbReference type="InterPro" id="IPR013121">
    <property type="entry name" value="Fe_red_NAD-bd_6"/>
</dbReference>
<dbReference type="Proteomes" id="UP000002037">
    <property type="component" value="Unassembled WGS sequence"/>
</dbReference>
<keyword evidence="7 16" id="KW-0812">Transmembrane</keyword>
<reference evidence="18 19" key="1">
    <citation type="journal article" date="2009" name="Nature">
        <title>Evolution of pathogenicity and sexual reproduction in eight Candida genomes.</title>
        <authorList>
            <person name="Butler G."/>
            <person name="Rasmussen M.D."/>
            <person name="Lin M.F."/>
            <person name="Santos M.A."/>
            <person name="Sakthikumar S."/>
            <person name="Munro C.A."/>
            <person name="Rheinbay E."/>
            <person name="Grabherr M."/>
            <person name="Forche A."/>
            <person name="Reedy J.L."/>
            <person name="Agrafioti I."/>
            <person name="Arnaud M.B."/>
            <person name="Bates S."/>
            <person name="Brown A.J."/>
            <person name="Brunke S."/>
            <person name="Costanzo M.C."/>
            <person name="Fitzpatrick D.A."/>
            <person name="de Groot P.W."/>
            <person name="Harris D."/>
            <person name="Hoyer L.L."/>
            <person name="Hube B."/>
            <person name="Klis F.M."/>
            <person name="Kodira C."/>
            <person name="Lennard N."/>
            <person name="Logue M.E."/>
            <person name="Martin R."/>
            <person name="Neiman A.M."/>
            <person name="Nikolaou E."/>
            <person name="Quail M.A."/>
            <person name="Quinn J."/>
            <person name="Santos M.C."/>
            <person name="Schmitzberger F.F."/>
            <person name="Sherlock G."/>
            <person name="Shah P."/>
            <person name="Silverstein K.A."/>
            <person name="Skrzypek M.S."/>
            <person name="Soll D."/>
            <person name="Staggs R."/>
            <person name="Stansfield I."/>
            <person name="Stumpf M.P."/>
            <person name="Sudbery P.E."/>
            <person name="Srikantha T."/>
            <person name="Zeng Q."/>
            <person name="Berman J."/>
            <person name="Berriman M."/>
            <person name="Heitman J."/>
            <person name="Gow N.A."/>
            <person name="Lorenz M.C."/>
            <person name="Birren B.W."/>
            <person name="Kellis M."/>
            <person name="Cuomo C.A."/>
        </authorList>
    </citation>
    <scope>NUCLEOTIDE SEQUENCE [LARGE SCALE GENOMIC DNA]</scope>
    <source>
        <strain evidence="19">ATCC MYA-3404 / T1</strain>
    </source>
</reference>
<dbReference type="VEuPathDB" id="FungiDB:CTRG_03059"/>
<evidence type="ECO:0000256" key="5">
    <source>
        <dbReference type="ARBA" id="ARBA00022475"/>
    </source>
</evidence>
<evidence type="ECO:0000256" key="10">
    <source>
        <dbReference type="ARBA" id="ARBA00022989"/>
    </source>
</evidence>
<dbReference type="GO" id="GO:0006879">
    <property type="term" value="P:intracellular iron ion homeostasis"/>
    <property type="evidence" value="ECO:0007669"/>
    <property type="project" value="TreeGrafter"/>
</dbReference>
<evidence type="ECO:0000256" key="4">
    <source>
        <dbReference type="ARBA" id="ARBA00022448"/>
    </source>
</evidence>
<comment type="subcellular location">
    <subcellularLocation>
        <location evidence="1">Cell membrane</location>
        <topology evidence="1">Multi-pass membrane protein</topology>
    </subcellularLocation>
</comment>
<keyword evidence="5" id="KW-1003">Cell membrane</keyword>
<dbReference type="GeneID" id="8297673"/>
<evidence type="ECO:0000313" key="18">
    <source>
        <dbReference type="EMBL" id="EER32634.1"/>
    </source>
</evidence>
<evidence type="ECO:0000256" key="6">
    <source>
        <dbReference type="ARBA" id="ARBA00022630"/>
    </source>
</evidence>
<feature type="transmembrane region" description="Helical" evidence="16">
    <location>
        <begin position="276"/>
        <end position="295"/>
    </location>
</feature>
<feature type="transmembrane region" description="Helical" evidence="16">
    <location>
        <begin position="316"/>
        <end position="335"/>
    </location>
</feature>
<sequence length="694" mass="79592">MKSNYVLFVTFYLVACISAMSMAFEKYGDYMGFYTCNRQIKTSVTFCGKSSNYYCLCTNKNSLATYAGCLTHNHRNSTKQLEKLVSFCKRYGGVDVEEHWFDNAYQNFVENSKTASEISNFTKSVPLTVPFKFEDSQLDLFAKAYKQYLNNYDDSVYYGGSLLAYWLLIMILYGVVHWTKYLFPGFASKLTCTPVNIWRRYISMPATFRRKKCQEQRLLMFFDFLVPSRLETIVIALFYGLTILVNAIRTGYVENDPFLGDRYEAKLRYVADRTGIIPTVMMPLIFLFGGRNNFFQWLTGMNYNVFMTYHRHVARVMFALVVIHAACYSVIFVKVREDYSGNMKATYMIWGTIATVAGGMILFSGMLYIRRRWYEMFLFVHIVLAAIYIAGTWLHVADYGYLCFVYPAIAVWCFDRVVRIGRLISFGFPQADIELLQNNTLKIIIPKPNYWKAIPGGHGFIHFIKPSCFWQSHPFTFVESPNGQNIVLYCKVKGGVTHSLHRMLINMPGRSSKSRVTLEGPYGESTPAKYADTAVFIAGGNGIPGIYSEVTDIAKGLSSESKKVIKLIWVVKDYTSMTWFLNKLEHLNELNIQTTIYITRKKVTNFESDKKVETSTDDETESIKSILPNISFKEGRPMIGDIVSNEIHESIGSVAFVACGHPAMVDEIRYFACQNIGNPENKRVDFYEQLQVWA</sequence>
<comment type="similarity">
    <text evidence="2">Belongs to the ferric reductase (FRE) family.</text>
</comment>
<dbReference type="GO" id="GO:0006826">
    <property type="term" value="P:iron ion transport"/>
    <property type="evidence" value="ECO:0007669"/>
    <property type="project" value="TreeGrafter"/>
</dbReference>
<protein>
    <recommendedName>
        <fullName evidence="3">ferric-chelate reductase (NADPH)</fullName>
        <ecNumber evidence="3">1.16.1.9</ecNumber>
    </recommendedName>
</protein>
<evidence type="ECO:0000256" key="7">
    <source>
        <dbReference type="ARBA" id="ARBA00022692"/>
    </source>
</evidence>
<proteinExistence type="inferred from homology"/>
<evidence type="ECO:0000256" key="9">
    <source>
        <dbReference type="ARBA" id="ARBA00022982"/>
    </source>
</evidence>
<feature type="transmembrane region" description="Helical" evidence="16">
    <location>
        <begin position="6"/>
        <end position="24"/>
    </location>
</feature>
<dbReference type="Pfam" id="PF08030">
    <property type="entry name" value="NAD_binding_6"/>
    <property type="match status" value="1"/>
</dbReference>
<dbReference type="SFLD" id="SFLDS00052">
    <property type="entry name" value="Ferric_Reductase_Domain"/>
    <property type="match status" value="1"/>
</dbReference>
<dbReference type="InterPro" id="IPR051410">
    <property type="entry name" value="Ferric/Cupric_Reductase"/>
</dbReference>
<gene>
    <name evidence="18" type="ORF">CTRG_03059</name>
</gene>
<dbReference type="GO" id="GO:0052851">
    <property type="term" value="F:ferric-chelate reductase (NADPH) activity"/>
    <property type="evidence" value="ECO:0007669"/>
    <property type="project" value="UniProtKB-EC"/>
</dbReference>
<dbReference type="PANTHER" id="PTHR32361">
    <property type="entry name" value="FERRIC/CUPRIC REDUCTASE TRANSMEMBRANE COMPONENT"/>
    <property type="match status" value="1"/>
</dbReference>
<dbReference type="eggNOG" id="KOG0039">
    <property type="taxonomic scope" value="Eukaryota"/>
</dbReference>
<accession>C5MAG7</accession>
<keyword evidence="11" id="KW-0560">Oxidoreductase</keyword>
<dbReference type="Pfam" id="PF08022">
    <property type="entry name" value="FAD_binding_8"/>
    <property type="match status" value="1"/>
</dbReference>
<dbReference type="InterPro" id="IPR013130">
    <property type="entry name" value="Fe3_Rdtase_TM_dom"/>
</dbReference>
<evidence type="ECO:0000256" key="15">
    <source>
        <dbReference type="ARBA" id="ARBA00048483"/>
    </source>
</evidence>
<dbReference type="SUPFAM" id="SSF52343">
    <property type="entry name" value="Ferredoxin reductase-like, C-terminal NADP-linked domain"/>
    <property type="match status" value="1"/>
</dbReference>
<dbReference type="InterPro" id="IPR013112">
    <property type="entry name" value="FAD-bd_8"/>
</dbReference>
<dbReference type="HOGENOM" id="CLU_010365_4_0_1"/>
<keyword evidence="4" id="KW-0813">Transport</keyword>
<dbReference type="GO" id="GO:0005886">
    <property type="term" value="C:plasma membrane"/>
    <property type="evidence" value="ECO:0007669"/>
    <property type="project" value="UniProtKB-SubCell"/>
</dbReference>
<keyword evidence="12" id="KW-0406">Ion transport</keyword>
<dbReference type="PROSITE" id="PS51384">
    <property type="entry name" value="FAD_FR"/>
    <property type="match status" value="1"/>
</dbReference>
<dbReference type="EC" id="1.16.1.9" evidence="3"/>
<evidence type="ECO:0000256" key="2">
    <source>
        <dbReference type="ARBA" id="ARBA00006278"/>
    </source>
</evidence>
<keyword evidence="19" id="KW-1185">Reference proteome</keyword>
<organism evidence="18 19">
    <name type="scientific">Candida tropicalis (strain ATCC MYA-3404 / T1)</name>
    <name type="common">Yeast</name>
    <dbReference type="NCBI Taxonomy" id="294747"/>
    <lineage>
        <taxon>Eukaryota</taxon>
        <taxon>Fungi</taxon>
        <taxon>Dikarya</taxon>
        <taxon>Ascomycota</taxon>
        <taxon>Saccharomycotina</taxon>
        <taxon>Pichiomycetes</taxon>
        <taxon>Debaryomycetaceae</taxon>
        <taxon>Candida/Lodderomyces clade</taxon>
        <taxon>Candida</taxon>
    </lineage>
</organism>
<dbReference type="EMBL" id="GG692398">
    <property type="protein sequence ID" value="EER32634.1"/>
    <property type="molecule type" value="Genomic_DNA"/>
</dbReference>
<feature type="domain" description="FAD-binding FR-type" evidence="17">
    <location>
        <begin position="410"/>
        <end position="528"/>
    </location>
</feature>
<name>C5MAG7_CANTT</name>
<dbReference type="Gene3D" id="3.40.50.80">
    <property type="entry name" value="Nucleotide-binding domain of ferredoxin-NADP reductase (FNR) module"/>
    <property type="match status" value="1"/>
</dbReference>
<dbReference type="OrthoDB" id="167398at2759"/>
<dbReference type="SFLD" id="SFLDG01168">
    <property type="entry name" value="Ferric_reductase_subgroup_(FRE"/>
    <property type="match status" value="1"/>
</dbReference>
<evidence type="ECO:0000256" key="11">
    <source>
        <dbReference type="ARBA" id="ARBA00023002"/>
    </source>
</evidence>
<feature type="transmembrane region" description="Helical" evidence="16">
    <location>
        <begin position="156"/>
        <end position="175"/>
    </location>
</feature>
<keyword evidence="10 16" id="KW-1133">Transmembrane helix</keyword>
<evidence type="ECO:0000313" key="19">
    <source>
        <dbReference type="Proteomes" id="UP000002037"/>
    </source>
</evidence>
<dbReference type="InterPro" id="IPR039261">
    <property type="entry name" value="FNR_nucleotide-bd"/>
</dbReference>
<evidence type="ECO:0000256" key="8">
    <source>
        <dbReference type="ARBA" id="ARBA00022827"/>
    </source>
</evidence>
<evidence type="ECO:0000256" key="1">
    <source>
        <dbReference type="ARBA" id="ARBA00004651"/>
    </source>
</evidence>
<evidence type="ECO:0000256" key="3">
    <source>
        <dbReference type="ARBA" id="ARBA00012668"/>
    </source>
</evidence>
<keyword evidence="8" id="KW-0274">FAD</keyword>
<dbReference type="AlphaFoldDB" id="C5MAG7"/>
<dbReference type="PANTHER" id="PTHR32361:SF9">
    <property type="entry name" value="FERRIC REDUCTASE TRANSMEMBRANE COMPONENT 3-RELATED"/>
    <property type="match status" value="1"/>
</dbReference>
<dbReference type="InterPro" id="IPR017938">
    <property type="entry name" value="Riboflavin_synthase-like_b-brl"/>
</dbReference>
<feature type="transmembrane region" description="Helical" evidence="16">
    <location>
        <begin position="347"/>
        <end position="369"/>
    </location>
</feature>
<dbReference type="Pfam" id="PF01794">
    <property type="entry name" value="Ferric_reduct"/>
    <property type="match status" value="1"/>
</dbReference>
<evidence type="ECO:0000256" key="13">
    <source>
        <dbReference type="ARBA" id="ARBA00023136"/>
    </source>
</evidence>
<evidence type="ECO:0000259" key="17">
    <source>
        <dbReference type="PROSITE" id="PS51384"/>
    </source>
</evidence>
<dbReference type="CDD" id="cd06186">
    <property type="entry name" value="NOX_Duox_like_FAD_NADP"/>
    <property type="match status" value="1"/>
</dbReference>
<keyword evidence="6" id="KW-0285">Flavoprotein</keyword>
<comment type="catalytic activity">
    <reaction evidence="15">
        <text>2 a Fe(II)-siderophore + NADP(+) + H(+) = 2 a Fe(III)-siderophore + NADPH</text>
        <dbReference type="Rhea" id="RHEA:28795"/>
        <dbReference type="Rhea" id="RHEA-COMP:11342"/>
        <dbReference type="Rhea" id="RHEA-COMP:11344"/>
        <dbReference type="ChEBI" id="CHEBI:15378"/>
        <dbReference type="ChEBI" id="CHEBI:29033"/>
        <dbReference type="ChEBI" id="CHEBI:29034"/>
        <dbReference type="ChEBI" id="CHEBI:57783"/>
        <dbReference type="ChEBI" id="CHEBI:58349"/>
        <dbReference type="EC" id="1.16.1.9"/>
    </reaction>
</comment>
<keyword evidence="9" id="KW-0249">Electron transport</keyword>